<accession>A0A4U0TL94</accession>
<dbReference type="AlphaFoldDB" id="A0A4U0TL94"/>
<organism evidence="2 3">
    <name type="scientific">Salinomyces thailandicus</name>
    <dbReference type="NCBI Taxonomy" id="706561"/>
    <lineage>
        <taxon>Eukaryota</taxon>
        <taxon>Fungi</taxon>
        <taxon>Dikarya</taxon>
        <taxon>Ascomycota</taxon>
        <taxon>Pezizomycotina</taxon>
        <taxon>Dothideomycetes</taxon>
        <taxon>Dothideomycetidae</taxon>
        <taxon>Mycosphaerellales</taxon>
        <taxon>Teratosphaeriaceae</taxon>
        <taxon>Salinomyces</taxon>
    </lineage>
</organism>
<reference evidence="2 3" key="1">
    <citation type="submission" date="2017-03" db="EMBL/GenBank/DDBJ databases">
        <title>Genomes of endolithic fungi from Antarctica.</title>
        <authorList>
            <person name="Coleine C."/>
            <person name="Masonjones S."/>
            <person name="Stajich J.E."/>
        </authorList>
    </citation>
    <scope>NUCLEOTIDE SEQUENCE [LARGE SCALE GENOMIC DNA]</scope>
    <source>
        <strain evidence="2 3">CCFEE 6315</strain>
    </source>
</reference>
<evidence type="ECO:0000313" key="2">
    <source>
        <dbReference type="EMBL" id="TKA22680.1"/>
    </source>
</evidence>
<dbReference type="EMBL" id="NAJL01000068">
    <property type="protein sequence ID" value="TKA22680.1"/>
    <property type="molecule type" value="Genomic_DNA"/>
</dbReference>
<keyword evidence="3" id="KW-1185">Reference proteome</keyword>
<sequence length="86" mass="8742">MPDNQTGTEKKNIEDFASSEGGPANPGSETTNGKTSQNPSDSAKNVAGRENKGMMTGMLDKLGAGKDYGSGNDADTKPLAGGHPTT</sequence>
<comment type="caution">
    <text evidence="2">The sequence shown here is derived from an EMBL/GenBank/DDBJ whole genome shotgun (WGS) entry which is preliminary data.</text>
</comment>
<dbReference type="Proteomes" id="UP000308549">
    <property type="component" value="Unassembled WGS sequence"/>
</dbReference>
<name>A0A4U0TL94_9PEZI</name>
<feature type="region of interest" description="Disordered" evidence="1">
    <location>
        <begin position="1"/>
        <end position="86"/>
    </location>
</feature>
<proteinExistence type="predicted"/>
<dbReference type="OrthoDB" id="3829563at2759"/>
<evidence type="ECO:0000313" key="3">
    <source>
        <dbReference type="Proteomes" id="UP000308549"/>
    </source>
</evidence>
<protein>
    <submittedName>
        <fullName evidence="2">Uncharacterized protein</fullName>
    </submittedName>
</protein>
<evidence type="ECO:0000256" key="1">
    <source>
        <dbReference type="SAM" id="MobiDB-lite"/>
    </source>
</evidence>
<feature type="compositionally biased region" description="Polar residues" evidence="1">
    <location>
        <begin position="27"/>
        <end position="43"/>
    </location>
</feature>
<gene>
    <name evidence="2" type="ORF">B0A50_07773</name>
</gene>